<organism evidence="1 2">
    <name type="scientific">Portunus trituberculatus</name>
    <name type="common">Swimming crab</name>
    <name type="synonym">Neptunus trituberculatus</name>
    <dbReference type="NCBI Taxonomy" id="210409"/>
    <lineage>
        <taxon>Eukaryota</taxon>
        <taxon>Metazoa</taxon>
        <taxon>Ecdysozoa</taxon>
        <taxon>Arthropoda</taxon>
        <taxon>Crustacea</taxon>
        <taxon>Multicrustacea</taxon>
        <taxon>Malacostraca</taxon>
        <taxon>Eumalacostraca</taxon>
        <taxon>Eucarida</taxon>
        <taxon>Decapoda</taxon>
        <taxon>Pleocyemata</taxon>
        <taxon>Brachyura</taxon>
        <taxon>Eubrachyura</taxon>
        <taxon>Portunoidea</taxon>
        <taxon>Portunidae</taxon>
        <taxon>Portuninae</taxon>
        <taxon>Portunus</taxon>
    </lineage>
</organism>
<proteinExistence type="predicted"/>
<evidence type="ECO:0000313" key="2">
    <source>
        <dbReference type="Proteomes" id="UP000324222"/>
    </source>
</evidence>
<dbReference type="AlphaFoldDB" id="A0A5B7FVJ0"/>
<reference evidence="1 2" key="1">
    <citation type="submission" date="2019-05" db="EMBL/GenBank/DDBJ databases">
        <title>Another draft genome of Portunus trituberculatus and its Hox gene families provides insights of decapod evolution.</title>
        <authorList>
            <person name="Jeong J.-H."/>
            <person name="Song I."/>
            <person name="Kim S."/>
            <person name="Choi T."/>
            <person name="Kim D."/>
            <person name="Ryu S."/>
            <person name="Kim W."/>
        </authorList>
    </citation>
    <scope>NUCLEOTIDE SEQUENCE [LARGE SCALE GENOMIC DNA]</scope>
    <source>
        <tissue evidence="1">Muscle</tissue>
    </source>
</reference>
<gene>
    <name evidence="1" type="ORF">E2C01_042102</name>
</gene>
<evidence type="ECO:0000313" key="1">
    <source>
        <dbReference type="EMBL" id="MPC48334.1"/>
    </source>
</evidence>
<comment type="caution">
    <text evidence="1">The sequence shown here is derived from an EMBL/GenBank/DDBJ whole genome shotgun (WGS) entry which is preliminary data.</text>
</comment>
<name>A0A5B7FVJ0_PORTR</name>
<keyword evidence="2" id="KW-1185">Reference proteome</keyword>
<protein>
    <submittedName>
        <fullName evidence="1">Uncharacterized protein</fullName>
    </submittedName>
</protein>
<dbReference type="EMBL" id="VSRR010008230">
    <property type="protein sequence ID" value="MPC48334.1"/>
    <property type="molecule type" value="Genomic_DNA"/>
</dbReference>
<sequence>MKVFKWINVPYINSHARLPDQEFSTPAVAKSVSSMSDELRYYLVGSFTISKERKKPFRIPVVGLKF</sequence>
<accession>A0A5B7FVJ0</accession>
<dbReference type="Proteomes" id="UP000324222">
    <property type="component" value="Unassembled WGS sequence"/>
</dbReference>